<keyword evidence="2" id="KW-1185">Reference proteome</keyword>
<name>A0A8J6CLP0_9ROSI</name>
<dbReference type="Proteomes" id="UP000701853">
    <property type="component" value="Chromosome 11"/>
</dbReference>
<dbReference type="AlphaFoldDB" id="A0A8J6CLP0"/>
<protein>
    <submittedName>
        <fullName evidence="1">Uncharacterized protein</fullName>
    </submittedName>
</protein>
<evidence type="ECO:0000313" key="2">
    <source>
        <dbReference type="Proteomes" id="UP000701853"/>
    </source>
</evidence>
<comment type="caution">
    <text evidence="1">The sequence shown here is derived from an EMBL/GenBank/DDBJ whole genome shotgun (WGS) entry which is preliminary data.</text>
</comment>
<dbReference type="EMBL" id="JAHUZN010000011">
    <property type="protein sequence ID" value="KAG8479572.1"/>
    <property type="molecule type" value="Genomic_DNA"/>
</dbReference>
<reference evidence="1 2" key="1">
    <citation type="journal article" date="2021" name="bioRxiv">
        <title>The Gossypium anomalum genome as a resource for cotton improvement and evolutionary analysis of hybrid incompatibility.</title>
        <authorList>
            <person name="Grover C.E."/>
            <person name="Yuan D."/>
            <person name="Arick M.A."/>
            <person name="Miller E.R."/>
            <person name="Hu G."/>
            <person name="Peterson D.G."/>
            <person name="Wendel J.F."/>
            <person name="Udall J.A."/>
        </authorList>
    </citation>
    <scope>NUCLEOTIDE SEQUENCE [LARGE SCALE GENOMIC DNA]</scope>
    <source>
        <strain evidence="1">JFW-Udall</strain>
        <tissue evidence="1">Leaf</tissue>
    </source>
</reference>
<sequence>MAASRFNIEKFDGIANFNLWQVRMMTILVQNGLKKVVIGKKLADMDQSEWDELDEPLFNYAS</sequence>
<accession>A0A8J6CLP0</accession>
<proteinExistence type="predicted"/>
<organism evidence="1 2">
    <name type="scientific">Gossypium anomalum</name>
    <dbReference type="NCBI Taxonomy" id="47600"/>
    <lineage>
        <taxon>Eukaryota</taxon>
        <taxon>Viridiplantae</taxon>
        <taxon>Streptophyta</taxon>
        <taxon>Embryophyta</taxon>
        <taxon>Tracheophyta</taxon>
        <taxon>Spermatophyta</taxon>
        <taxon>Magnoliopsida</taxon>
        <taxon>eudicotyledons</taxon>
        <taxon>Gunneridae</taxon>
        <taxon>Pentapetalae</taxon>
        <taxon>rosids</taxon>
        <taxon>malvids</taxon>
        <taxon>Malvales</taxon>
        <taxon>Malvaceae</taxon>
        <taxon>Malvoideae</taxon>
        <taxon>Gossypium</taxon>
    </lineage>
</organism>
<gene>
    <name evidence="1" type="ORF">CXB51_029377</name>
</gene>
<evidence type="ECO:0000313" key="1">
    <source>
        <dbReference type="EMBL" id="KAG8479572.1"/>
    </source>
</evidence>
<dbReference type="OrthoDB" id="995045at2759"/>